<dbReference type="CDD" id="cd01949">
    <property type="entry name" value="GGDEF"/>
    <property type="match status" value="1"/>
</dbReference>
<dbReference type="SUPFAM" id="SSF55785">
    <property type="entry name" value="PYP-like sensor domain (PAS domain)"/>
    <property type="match status" value="5"/>
</dbReference>
<dbReference type="NCBIfam" id="TIGR00254">
    <property type="entry name" value="GGDEF"/>
    <property type="match status" value="1"/>
</dbReference>
<evidence type="ECO:0000313" key="3">
    <source>
        <dbReference type="EMBL" id="QCK85425.1"/>
    </source>
</evidence>
<dbReference type="InterPro" id="IPR043128">
    <property type="entry name" value="Rev_trsase/Diguanyl_cyclase"/>
</dbReference>
<sequence length="1220" mass="134810">MTARDSTAGLVEGAAVGVPATQSALTLDQALLDAVAHGVCIYSAQFELMAFNRRLLEILRLDPAVIHRGMPMREFLRAAARSGNLDEARLDAICDERLAMLARNERLEEHRLLPDGRTLSITFEPVGDGRWVTSYRDISAQTSLEAELRDQVARFGQALGNMSHGLAMYGPDERLTVCNARFVETFGLDPSVVKPGATLREVAYHACSIGAHGDVDPEAFYQGARARLVDSPRGGNRHRLGDGRTIVTHSRPMEQGGWVVTCEDITESERVAEELRQQHSRFSLALDNMSHGLAMYDCDERMIVCNDTYMTMFDMDPGVVKPGISLREMVQHIARRGQYSDADLDRVYADARTRMYSGADQTHTRRLADGRVIATRSRQAPGGGWIVTGEDVTESERTAETLREQHHRFDAALNNMSQALAMFDADHRLIVCNERYVTMFSADREVVKPGITLRGVFEHGVTKGIYPGVTADDLVERRLASLAEGGRRSYDQRMADGRLIEVTLSIMANGGWVGTFDDVTESRRAEAERAAAVAQLFEKKLLLDATLESMAHGLAVFDSNFNVVIRNQRYLDLYSRTPEQVPFGKPLRELTAECIEAGVHPRDSDVDQIFNSFCSQLMNNTGAVLQRRLGNGRIVAIRNHPMSNGNWVATFEDITERERAAEQEREQNQRFDAALNNMAHGLAMLDEDLNLIVCNKRYLEMYGMSADIVKPGATMRAIVEHSLAVGNYVGRTADDLLTSYHDSLKAGNFVTVKQLADGRYFQVIYRAMPGGWVATHEDVTERHTAEQNIAYMAHHDALTGLPNRVLFLQTMEQGLVEVTGGAESLALICLDLDHFKGVNDTLGHPVGDHLLCLVSERLTDAVGDAGTLARLGGDEFAVLLRNTSKPAAERLARRLVRLMAEPFVIDGHIINTGLSLGIAMAPADSTTADHLMKCADLALYRAKADGRAMFRFFEADMSARIQARRELELDLRQALANGEFHMVYQPQVRAEDLTLSGFEALLRWNHPVRGNVPPSDFIPVAEETGLIQSIGEWVLRSACEEAARWPASAKVAINLSPLQFKGHSLVATVISALGNSGLSPRRLELEITEAVLLQNDEATIATLHELRALGIRISMDDFGIGYSSLSYLRSFPFDKIKIDRSFIADLDRNTDNAAIIRAMASLGASLGIDTTAEGVETEEQLAMIRQYGCTEVQGYLISKPLPTADARALIETHRARSRAA</sequence>
<dbReference type="AlphaFoldDB" id="A0A4D7QF15"/>
<dbReference type="Gene3D" id="3.20.20.450">
    <property type="entry name" value="EAL domain"/>
    <property type="match status" value="1"/>
</dbReference>
<dbReference type="SUPFAM" id="SSF141868">
    <property type="entry name" value="EAL domain-like"/>
    <property type="match status" value="1"/>
</dbReference>
<accession>A0A4D7QF15</accession>
<dbReference type="Gene3D" id="3.30.70.270">
    <property type="match status" value="1"/>
</dbReference>
<evidence type="ECO:0000259" key="1">
    <source>
        <dbReference type="PROSITE" id="PS50883"/>
    </source>
</evidence>
<dbReference type="InterPro" id="IPR052155">
    <property type="entry name" value="Biofilm_reg_signaling"/>
</dbReference>
<dbReference type="KEGG" id="paqt:E8L99_06400"/>
<dbReference type="InterPro" id="IPR000014">
    <property type="entry name" value="PAS"/>
</dbReference>
<feature type="domain" description="GGDEF" evidence="2">
    <location>
        <begin position="823"/>
        <end position="955"/>
    </location>
</feature>
<dbReference type="SMART" id="SM00091">
    <property type="entry name" value="PAS"/>
    <property type="match status" value="6"/>
</dbReference>
<dbReference type="PROSITE" id="PS50883">
    <property type="entry name" value="EAL"/>
    <property type="match status" value="1"/>
</dbReference>
<protein>
    <submittedName>
        <fullName evidence="3">EAL domain-containing protein</fullName>
    </submittedName>
</protein>
<feature type="domain" description="EAL" evidence="1">
    <location>
        <begin position="964"/>
        <end position="1214"/>
    </location>
</feature>
<dbReference type="PROSITE" id="PS50887">
    <property type="entry name" value="GGDEF"/>
    <property type="match status" value="1"/>
</dbReference>
<dbReference type="OrthoDB" id="9814202at2"/>
<dbReference type="InterPro" id="IPR001633">
    <property type="entry name" value="EAL_dom"/>
</dbReference>
<organism evidence="3 4">
    <name type="scientific">Phreatobacter aquaticus</name>
    <dbReference type="NCBI Taxonomy" id="2570229"/>
    <lineage>
        <taxon>Bacteria</taxon>
        <taxon>Pseudomonadati</taxon>
        <taxon>Pseudomonadota</taxon>
        <taxon>Alphaproteobacteria</taxon>
        <taxon>Hyphomicrobiales</taxon>
        <taxon>Phreatobacteraceae</taxon>
        <taxon>Phreatobacter</taxon>
    </lineage>
</organism>
<dbReference type="PANTHER" id="PTHR44757">
    <property type="entry name" value="DIGUANYLATE CYCLASE DGCP"/>
    <property type="match status" value="1"/>
</dbReference>
<dbReference type="Gene3D" id="3.30.450.20">
    <property type="entry name" value="PAS domain"/>
    <property type="match status" value="6"/>
</dbReference>
<dbReference type="PANTHER" id="PTHR44757:SF2">
    <property type="entry name" value="BIOFILM ARCHITECTURE MAINTENANCE PROTEIN MBAA"/>
    <property type="match status" value="1"/>
</dbReference>
<gene>
    <name evidence="3" type="ORF">E8L99_06400</name>
</gene>
<dbReference type="Proteomes" id="UP000298588">
    <property type="component" value="Chromosome"/>
</dbReference>
<dbReference type="InterPro" id="IPR000160">
    <property type="entry name" value="GGDEF_dom"/>
</dbReference>
<evidence type="ECO:0000313" key="4">
    <source>
        <dbReference type="Proteomes" id="UP000298588"/>
    </source>
</evidence>
<keyword evidence="4" id="KW-1185">Reference proteome</keyword>
<evidence type="ECO:0000259" key="2">
    <source>
        <dbReference type="PROSITE" id="PS50887"/>
    </source>
</evidence>
<dbReference type="InterPro" id="IPR029787">
    <property type="entry name" value="Nucleotide_cyclase"/>
</dbReference>
<dbReference type="SMART" id="SM00052">
    <property type="entry name" value="EAL"/>
    <property type="match status" value="1"/>
</dbReference>
<reference evidence="3 4" key="1">
    <citation type="submission" date="2019-04" db="EMBL/GenBank/DDBJ databases">
        <title>Phreatobacter aquaticus sp. nov.</title>
        <authorList>
            <person name="Choi A."/>
            <person name="Baek K."/>
        </authorList>
    </citation>
    <scope>NUCLEOTIDE SEQUENCE [LARGE SCALE GENOMIC DNA]</scope>
    <source>
        <strain evidence="3 4">NMCR1094</strain>
    </source>
</reference>
<dbReference type="SUPFAM" id="SSF55073">
    <property type="entry name" value="Nucleotide cyclase"/>
    <property type="match status" value="1"/>
</dbReference>
<dbReference type="SMART" id="SM00267">
    <property type="entry name" value="GGDEF"/>
    <property type="match status" value="1"/>
</dbReference>
<proteinExistence type="predicted"/>
<dbReference type="Pfam" id="PF00990">
    <property type="entry name" value="GGDEF"/>
    <property type="match status" value="1"/>
</dbReference>
<dbReference type="CDD" id="cd01948">
    <property type="entry name" value="EAL"/>
    <property type="match status" value="1"/>
</dbReference>
<dbReference type="Pfam" id="PF12860">
    <property type="entry name" value="PAS_7"/>
    <property type="match status" value="6"/>
</dbReference>
<name>A0A4D7QF15_9HYPH</name>
<dbReference type="EMBL" id="CP039865">
    <property type="protein sequence ID" value="QCK85425.1"/>
    <property type="molecule type" value="Genomic_DNA"/>
</dbReference>
<dbReference type="InterPro" id="IPR035919">
    <property type="entry name" value="EAL_sf"/>
</dbReference>
<dbReference type="InterPro" id="IPR035965">
    <property type="entry name" value="PAS-like_dom_sf"/>
</dbReference>
<dbReference type="Pfam" id="PF00563">
    <property type="entry name" value="EAL"/>
    <property type="match status" value="1"/>
</dbReference>